<dbReference type="VEuPathDB" id="FungiDB:PSTT_03209"/>
<evidence type="ECO:0000313" key="2">
    <source>
        <dbReference type="EMBL" id="POW14170.1"/>
    </source>
</evidence>
<organism evidence="2 3">
    <name type="scientific">Puccinia striiformis</name>
    <dbReference type="NCBI Taxonomy" id="27350"/>
    <lineage>
        <taxon>Eukaryota</taxon>
        <taxon>Fungi</taxon>
        <taxon>Dikarya</taxon>
        <taxon>Basidiomycota</taxon>
        <taxon>Pucciniomycotina</taxon>
        <taxon>Pucciniomycetes</taxon>
        <taxon>Pucciniales</taxon>
        <taxon>Pucciniaceae</taxon>
        <taxon>Puccinia</taxon>
    </lineage>
</organism>
<accession>A0A2S4VXD5</accession>
<feature type="region of interest" description="Disordered" evidence="1">
    <location>
        <begin position="52"/>
        <end position="99"/>
    </location>
</feature>
<gene>
    <name evidence="2" type="ORF">PSTT_03209</name>
</gene>
<sequence>MDPPRRELTSLGHESSIDNADGISDFPSPPRMVEVSPVDRVSIDVPPYNDVSTYGTIIRDHNSPYEVPPPEGRAMNTYSAGRDARDHPASSDVVTTRTRDGDWKGACCKYIMFGMVASMVTKPQPPEVLVAAYDPTLKRVE</sequence>
<comment type="caution">
    <text evidence="2">The sequence shown here is derived from an EMBL/GenBank/DDBJ whole genome shotgun (WGS) entry which is preliminary data.</text>
</comment>
<reference evidence="2" key="1">
    <citation type="submission" date="2017-12" db="EMBL/GenBank/DDBJ databases">
        <title>Gene loss provides genomic basis for host adaptation in cereal stripe rust fungi.</title>
        <authorList>
            <person name="Xia C."/>
        </authorList>
    </citation>
    <scope>NUCLEOTIDE SEQUENCE [LARGE SCALE GENOMIC DNA]</scope>
    <source>
        <strain evidence="2">93-210</strain>
    </source>
</reference>
<dbReference type="AlphaFoldDB" id="A0A2S4VXD5"/>
<proteinExistence type="predicted"/>
<name>A0A2S4VXD5_9BASI</name>
<feature type="region of interest" description="Disordered" evidence="1">
    <location>
        <begin position="1"/>
        <end position="33"/>
    </location>
</feature>
<dbReference type="EMBL" id="PKSL01000020">
    <property type="protein sequence ID" value="POW14170.1"/>
    <property type="molecule type" value="Genomic_DNA"/>
</dbReference>
<dbReference type="Proteomes" id="UP000239156">
    <property type="component" value="Unassembled WGS sequence"/>
</dbReference>
<evidence type="ECO:0000256" key="1">
    <source>
        <dbReference type="SAM" id="MobiDB-lite"/>
    </source>
</evidence>
<evidence type="ECO:0000313" key="3">
    <source>
        <dbReference type="Proteomes" id="UP000239156"/>
    </source>
</evidence>
<keyword evidence="3" id="KW-1185">Reference proteome</keyword>
<protein>
    <submittedName>
        <fullName evidence="2">Uncharacterized protein</fullName>
    </submittedName>
</protein>